<dbReference type="PANTHER" id="PTHR40033:SF1">
    <property type="entry name" value="CITRATE-SODIUM SYMPORTER"/>
    <property type="match status" value="1"/>
</dbReference>
<dbReference type="Proteomes" id="UP000254863">
    <property type="component" value="Unassembled WGS sequence"/>
</dbReference>
<feature type="transmembrane region" description="Helical" evidence="1">
    <location>
        <begin position="81"/>
        <end position="100"/>
    </location>
</feature>
<keyword evidence="1" id="KW-0812">Transmembrane</keyword>
<comment type="caution">
    <text evidence="2">The sequence shown here is derived from an EMBL/GenBank/DDBJ whole genome shotgun (WGS) entry which is preliminary data.</text>
</comment>
<dbReference type="PANTHER" id="PTHR40033">
    <property type="entry name" value="NA(+)-MALATE SYMPORTER"/>
    <property type="match status" value="1"/>
</dbReference>
<proteinExistence type="predicted"/>
<evidence type="ECO:0000313" key="3">
    <source>
        <dbReference type="Proteomes" id="UP000254863"/>
    </source>
</evidence>
<organism evidence="2 3">
    <name type="scientific">Klebsiella michiganensis</name>
    <dbReference type="NCBI Taxonomy" id="1134687"/>
    <lineage>
        <taxon>Bacteria</taxon>
        <taxon>Pseudomonadati</taxon>
        <taxon>Pseudomonadota</taxon>
        <taxon>Gammaproteobacteria</taxon>
        <taxon>Enterobacterales</taxon>
        <taxon>Enterobacteriaceae</taxon>
        <taxon>Klebsiella/Raoultella group</taxon>
        <taxon>Klebsiella</taxon>
    </lineage>
</organism>
<dbReference type="Pfam" id="PF03390">
    <property type="entry name" value="2HCT"/>
    <property type="match status" value="1"/>
</dbReference>
<feature type="transmembrane region" description="Helical" evidence="1">
    <location>
        <begin position="13"/>
        <end position="36"/>
    </location>
</feature>
<keyword evidence="1" id="KW-1133">Transmembrane helix</keyword>
<accession>A0A7H4PK49</accession>
<dbReference type="AlphaFoldDB" id="A0A7H4PK49"/>
<dbReference type="GO" id="GO:0016020">
    <property type="term" value="C:membrane"/>
    <property type="evidence" value="ECO:0007669"/>
    <property type="project" value="InterPro"/>
</dbReference>
<gene>
    <name evidence="2" type="primary">cimH_4</name>
    <name evidence="2" type="ORF">NCTC11685_06085</name>
</gene>
<reference evidence="2 3" key="1">
    <citation type="submission" date="2018-06" db="EMBL/GenBank/DDBJ databases">
        <authorList>
            <consortium name="Pathogen Informatics"/>
            <person name="Doyle S."/>
        </authorList>
    </citation>
    <scope>NUCLEOTIDE SEQUENCE [LARGE SCALE GENOMIC DNA]</scope>
    <source>
        <strain evidence="2 3">NCTC11685</strain>
    </source>
</reference>
<name>A0A7H4PK49_9ENTR</name>
<feature type="transmembrane region" description="Helical" evidence="1">
    <location>
        <begin position="43"/>
        <end position="69"/>
    </location>
</feature>
<dbReference type="EMBL" id="UGMS01000003">
    <property type="protein sequence ID" value="STW78772.1"/>
    <property type="molecule type" value="Genomic_DNA"/>
</dbReference>
<keyword evidence="1" id="KW-0472">Membrane</keyword>
<dbReference type="InterPro" id="IPR004679">
    <property type="entry name" value="2-OHcarboxylate_transport"/>
</dbReference>
<feature type="transmembrane region" description="Helical" evidence="1">
    <location>
        <begin position="136"/>
        <end position="156"/>
    </location>
</feature>
<sequence>MNRTILIQGMVRMFVPLVVGTGAAILTGLLVGSLVGYSFYHTFFFIIVPIIGGGIGEGILPLSLAYSAILGQTPDVYVAQLAPAAVVGNIFAIICAGFLARMGTRRPSLSGSGMLIRSHEDNSVFAQNQRAQPTDFQLMGAGLLMICAFFIVGGLLEKVVHIPGPVLMILGRGILQIREGYPGGDGTGGAQLLQVRLRRAGLAADDRPGNAVCSSGKRGRGLLGWLRGGLWLNRHCDGAKRLSYRFSSEYVPGRSGHRHQLPQRAWGDGRRCHSLGIKPNGINAFCPDSHPYWRRVDGDYRHAIVELACVV</sequence>
<dbReference type="GO" id="GO:0008514">
    <property type="term" value="F:organic anion transmembrane transporter activity"/>
    <property type="evidence" value="ECO:0007669"/>
    <property type="project" value="InterPro"/>
</dbReference>
<evidence type="ECO:0000313" key="2">
    <source>
        <dbReference type="EMBL" id="STW78772.1"/>
    </source>
</evidence>
<evidence type="ECO:0000256" key="1">
    <source>
        <dbReference type="SAM" id="Phobius"/>
    </source>
</evidence>
<protein>
    <submittedName>
        <fullName evidence="2">Citrate-sodium symport</fullName>
    </submittedName>
</protein>